<evidence type="ECO:0000313" key="5">
    <source>
        <dbReference type="Proteomes" id="UP000199448"/>
    </source>
</evidence>
<dbReference type="CDD" id="cd10917">
    <property type="entry name" value="CE4_NodB_like_6s_7s"/>
    <property type="match status" value="1"/>
</dbReference>
<dbReference type="STRING" id="390640.SAMN04488034_101168"/>
<feature type="domain" description="NodB homology" evidence="3">
    <location>
        <begin position="23"/>
        <end position="213"/>
    </location>
</feature>
<organism evidence="4 5">
    <name type="scientific">Salinimicrobium catena</name>
    <dbReference type="NCBI Taxonomy" id="390640"/>
    <lineage>
        <taxon>Bacteria</taxon>
        <taxon>Pseudomonadati</taxon>
        <taxon>Bacteroidota</taxon>
        <taxon>Flavobacteriia</taxon>
        <taxon>Flavobacteriales</taxon>
        <taxon>Flavobacteriaceae</taxon>
        <taxon>Salinimicrobium</taxon>
    </lineage>
</organism>
<keyword evidence="2" id="KW-0378">Hydrolase</keyword>
<dbReference type="Gene3D" id="3.20.20.370">
    <property type="entry name" value="Glycoside hydrolase/deacetylase"/>
    <property type="match status" value="1"/>
</dbReference>
<dbReference type="InterPro" id="IPR050248">
    <property type="entry name" value="Polysacc_deacetylase_ArnD"/>
</dbReference>
<evidence type="ECO:0000256" key="2">
    <source>
        <dbReference type="ARBA" id="ARBA00022801"/>
    </source>
</evidence>
<accession>A0A1H5HHU1</accession>
<dbReference type="PANTHER" id="PTHR10587">
    <property type="entry name" value="GLYCOSYL TRANSFERASE-RELATED"/>
    <property type="match status" value="1"/>
</dbReference>
<evidence type="ECO:0000259" key="3">
    <source>
        <dbReference type="PROSITE" id="PS51677"/>
    </source>
</evidence>
<protein>
    <submittedName>
        <fullName evidence="4">Peptidoglycan/xylan/chitin deacetylase, PgdA/CDA1 family</fullName>
    </submittedName>
</protein>
<dbReference type="OrthoDB" id="9812065at2"/>
<keyword evidence="5" id="KW-1185">Reference proteome</keyword>
<dbReference type="GO" id="GO:0046872">
    <property type="term" value="F:metal ion binding"/>
    <property type="evidence" value="ECO:0007669"/>
    <property type="project" value="UniProtKB-KW"/>
</dbReference>
<gene>
    <name evidence="4" type="ORF">SAMN04488034_101168</name>
</gene>
<dbReference type="AlphaFoldDB" id="A0A1H5HHU1"/>
<dbReference type="Proteomes" id="UP000199448">
    <property type="component" value="Unassembled WGS sequence"/>
</dbReference>
<dbReference type="Pfam" id="PF01522">
    <property type="entry name" value="Polysacc_deac_1"/>
    <property type="match status" value="1"/>
</dbReference>
<dbReference type="RefSeq" id="WP_093110797.1">
    <property type="nucleotide sequence ID" value="NZ_FNGG01000001.1"/>
</dbReference>
<dbReference type="PROSITE" id="PS51677">
    <property type="entry name" value="NODB"/>
    <property type="match status" value="1"/>
</dbReference>
<dbReference type="EMBL" id="FNUG01000001">
    <property type="protein sequence ID" value="SEE27619.1"/>
    <property type="molecule type" value="Genomic_DNA"/>
</dbReference>
<dbReference type="InterPro" id="IPR002509">
    <property type="entry name" value="NODB_dom"/>
</dbReference>
<keyword evidence="1" id="KW-0479">Metal-binding</keyword>
<evidence type="ECO:0000313" key="4">
    <source>
        <dbReference type="EMBL" id="SEE27619.1"/>
    </source>
</evidence>
<evidence type="ECO:0000256" key="1">
    <source>
        <dbReference type="ARBA" id="ARBA00022723"/>
    </source>
</evidence>
<dbReference type="PANTHER" id="PTHR10587:SF133">
    <property type="entry name" value="CHITIN DEACETYLASE 1-RELATED"/>
    <property type="match status" value="1"/>
</dbReference>
<name>A0A1H5HHU1_9FLAO</name>
<dbReference type="GO" id="GO:0016020">
    <property type="term" value="C:membrane"/>
    <property type="evidence" value="ECO:0007669"/>
    <property type="project" value="TreeGrafter"/>
</dbReference>
<proteinExistence type="predicted"/>
<reference evidence="4 5" key="1">
    <citation type="submission" date="2016-10" db="EMBL/GenBank/DDBJ databases">
        <authorList>
            <person name="de Groot N.N."/>
        </authorList>
    </citation>
    <scope>NUCLEOTIDE SEQUENCE [LARGE SCALE GENOMIC DNA]</scope>
    <source>
        <strain evidence="4 5">DSM 23553</strain>
    </source>
</reference>
<dbReference type="GO" id="GO:0016810">
    <property type="term" value="F:hydrolase activity, acting on carbon-nitrogen (but not peptide) bonds"/>
    <property type="evidence" value="ECO:0007669"/>
    <property type="project" value="InterPro"/>
</dbReference>
<sequence>MKTPKLVKKLFPRRLWGGPTDGKKLYLTFDDGPIPEVTPWVLEELKEYNAKATFFCIGDNIAKHPEIYKKVISEGHSVGNHTFNHLNGWKTSVEKYLQNTEECRQVMERHSIQKISSEEKGMKNEFFRPPYGRIKSRQAQALEKLGYKIVMWDIISMDYDSNLSAEKCYRRVAYYAKSGSIIVFHDSLKAEKNLRYALPKILKHFSREGYSFNKLK</sequence>
<dbReference type="GO" id="GO:0005975">
    <property type="term" value="P:carbohydrate metabolic process"/>
    <property type="evidence" value="ECO:0007669"/>
    <property type="project" value="InterPro"/>
</dbReference>
<dbReference type="SUPFAM" id="SSF88713">
    <property type="entry name" value="Glycoside hydrolase/deacetylase"/>
    <property type="match status" value="1"/>
</dbReference>
<dbReference type="InterPro" id="IPR011330">
    <property type="entry name" value="Glyco_hydro/deAcase_b/a-brl"/>
</dbReference>